<accession>A0A2I1CBG7</accession>
<keyword evidence="2" id="KW-0285">Flavoprotein</keyword>
<protein>
    <submittedName>
        <fullName evidence="6">FAD binding domain protein</fullName>
    </submittedName>
</protein>
<gene>
    <name evidence="6" type="ORF">P174DRAFT_403290</name>
</gene>
<dbReference type="GO" id="GO:0071949">
    <property type="term" value="F:FAD binding"/>
    <property type="evidence" value="ECO:0007669"/>
    <property type="project" value="InterPro"/>
</dbReference>
<evidence type="ECO:0000256" key="4">
    <source>
        <dbReference type="ARBA" id="ARBA00023002"/>
    </source>
</evidence>
<sequence length="536" mass="58628">MATLLNSLSIATALFAVVWFLRRTKSPPQARPHLEVPTNSGAVSKLAKALPHIVLLHRDEDAFRKSINTYWAQQEREVVQACIVQPRDVGELAKAIGILKQEYDERRTLPRKESDGVLFAVRGGGQSPVSGGASAKGGVLIDLSLFREVTVSDDRESVALGAGVRWAEASRILDEKGLGVVGGRSSDVGVAGYTLGGGISFFTPRFGLACSNVLTYEVVLASGKIVTASALSHPDLWRALKGGSNNFGIVTRFTVRCFPSTQIWSGFMYAPNSQSTKALMALQESAKHADPKIRGAAVDTHAAAPIACFTYIQGLGMQTVTVHLAYTKPPEEPKKWPGYWKNSGFATLWRFWSTFKVHTVTSAVIEMSGTCPPGQRWSFGTTTIKNDLPTMLAARAAHEEAIASLRKVKGLIWTIVMQPFLPSWAAKGDANVLGIHEGTDDALIILSFSVYWRRAGDDKCVYASIRETIEKIEAFATANGTDHPFRYLNYCAQWQRPLEGYGEENLLFLTEVSRKYDPDGLFQRGCTGGFKLHPQN</sequence>
<dbReference type="STRING" id="1392255.A0A2I1CBG7"/>
<dbReference type="PROSITE" id="PS51387">
    <property type="entry name" value="FAD_PCMH"/>
    <property type="match status" value="1"/>
</dbReference>
<dbReference type="VEuPathDB" id="FungiDB:P174DRAFT_403290"/>
<dbReference type="RefSeq" id="XP_024683516.1">
    <property type="nucleotide sequence ID" value="XM_024823981.1"/>
</dbReference>
<dbReference type="Gene3D" id="3.30.43.10">
    <property type="entry name" value="Uridine Diphospho-n-acetylenolpyruvylglucosamine Reductase, domain 2"/>
    <property type="match status" value="1"/>
</dbReference>
<dbReference type="InterPro" id="IPR016169">
    <property type="entry name" value="FAD-bd_PCMH_sub2"/>
</dbReference>
<dbReference type="SUPFAM" id="SSF56176">
    <property type="entry name" value="FAD-binding/transporter-associated domain-like"/>
    <property type="match status" value="1"/>
</dbReference>
<dbReference type="AlphaFoldDB" id="A0A2I1CBG7"/>
<keyword evidence="4" id="KW-0560">Oxidoreductase</keyword>
<proteinExistence type="inferred from homology"/>
<dbReference type="InterPro" id="IPR016166">
    <property type="entry name" value="FAD-bd_PCMH"/>
</dbReference>
<dbReference type="InterPro" id="IPR036318">
    <property type="entry name" value="FAD-bd_PCMH-like_sf"/>
</dbReference>
<dbReference type="OrthoDB" id="2151789at2759"/>
<keyword evidence="3" id="KW-0274">FAD</keyword>
<name>A0A2I1CBG7_ASPN1</name>
<evidence type="ECO:0000256" key="1">
    <source>
        <dbReference type="ARBA" id="ARBA00005466"/>
    </source>
</evidence>
<comment type="similarity">
    <text evidence="1">Belongs to the oxygen-dependent FAD-linked oxidoreductase family.</text>
</comment>
<dbReference type="EMBL" id="MSZS01000003">
    <property type="protein sequence ID" value="PKX94921.1"/>
    <property type="molecule type" value="Genomic_DNA"/>
</dbReference>
<organism evidence="6 7">
    <name type="scientific">Aspergillus novofumigatus (strain IBT 16806)</name>
    <dbReference type="NCBI Taxonomy" id="1392255"/>
    <lineage>
        <taxon>Eukaryota</taxon>
        <taxon>Fungi</taxon>
        <taxon>Dikarya</taxon>
        <taxon>Ascomycota</taxon>
        <taxon>Pezizomycotina</taxon>
        <taxon>Eurotiomycetes</taxon>
        <taxon>Eurotiomycetidae</taxon>
        <taxon>Eurotiales</taxon>
        <taxon>Aspergillaceae</taxon>
        <taxon>Aspergillus</taxon>
        <taxon>Aspergillus subgen. Fumigati</taxon>
    </lineage>
</organism>
<evidence type="ECO:0000259" key="5">
    <source>
        <dbReference type="PROSITE" id="PS51387"/>
    </source>
</evidence>
<dbReference type="InterPro" id="IPR016167">
    <property type="entry name" value="FAD-bd_PCMH_sub1"/>
</dbReference>
<evidence type="ECO:0000313" key="6">
    <source>
        <dbReference type="EMBL" id="PKX94921.1"/>
    </source>
</evidence>
<dbReference type="InterPro" id="IPR050416">
    <property type="entry name" value="FAD-linked_Oxidoreductase"/>
</dbReference>
<dbReference type="Gene3D" id="3.30.465.10">
    <property type="match status" value="1"/>
</dbReference>
<dbReference type="Gene3D" id="3.40.462.20">
    <property type="match status" value="1"/>
</dbReference>
<evidence type="ECO:0000256" key="2">
    <source>
        <dbReference type="ARBA" id="ARBA00022630"/>
    </source>
</evidence>
<dbReference type="GeneID" id="36531306"/>
<evidence type="ECO:0000313" key="7">
    <source>
        <dbReference type="Proteomes" id="UP000234474"/>
    </source>
</evidence>
<dbReference type="InterPro" id="IPR006094">
    <property type="entry name" value="Oxid_FAD_bind_N"/>
</dbReference>
<dbReference type="Pfam" id="PF01565">
    <property type="entry name" value="FAD_binding_4"/>
    <property type="match status" value="1"/>
</dbReference>
<reference evidence="7" key="1">
    <citation type="journal article" date="2018" name="Proc. Natl. Acad. Sci. U.S.A.">
        <title>Linking secondary metabolites to gene clusters through genome sequencing of six diverse Aspergillus species.</title>
        <authorList>
            <person name="Kaerboelling I."/>
            <person name="Vesth T.C."/>
            <person name="Frisvad J.C."/>
            <person name="Nybo J.L."/>
            <person name="Theobald S."/>
            <person name="Kuo A."/>
            <person name="Bowyer P."/>
            <person name="Matsuda Y."/>
            <person name="Mondo S."/>
            <person name="Lyhne E.K."/>
            <person name="Kogle M.E."/>
            <person name="Clum A."/>
            <person name="Lipzen A."/>
            <person name="Salamov A."/>
            <person name="Ngan C.Y."/>
            <person name="Daum C."/>
            <person name="Chiniquy J."/>
            <person name="Barry K."/>
            <person name="LaButti K."/>
            <person name="Haridas S."/>
            <person name="Simmons B.A."/>
            <person name="Magnuson J.K."/>
            <person name="Mortensen U.H."/>
            <person name="Larsen T.O."/>
            <person name="Grigoriev I.V."/>
            <person name="Baker S.E."/>
            <person name="Andersen M.R."/>
        </authorList>
    </citation>
    <scope>NUCLEOTIDE SEQUENCE [LARGE SCALE GENOMIC DNA]</scope>
    <source>
        <strain evidence="7">IBT 16806</strain>
    </source>
</reference>
<dbReference type="PANTHER" id="PTHR42973:SF4">
    <property type="entry name" value="FAD BINDING DOMAIN PROTEIN"/>
    <property type="match status" value="1"/>
</dbReference>
<evidence type="ECO:0000256" key="3">
    <source>
        <dbReference type="ARBA" id="ARBA00022827"/>
    </source>
</evidence>
<keyword evidence="7" id="KW-1185">Reference proteome</keyword>
<dbReference type="PANTHER" id="PTHR42973">
    <property type="entry name" value="BINDING OXIDOREDUCTASE, PUTATIVE (AFU_ORTHOLOGUE AFUA_1G17690)-RELATED"/>
    <property type="match status" value="1"/>
</dbReference>
<dbReference type="GO" id="GO:0016491">
    <property type="term" value="F:oxidoreductase activity"/>
    <property type="evidence" value="ECO:0007669"/>
    <property type="project" value="UniProtKB-KW"/>
</dbReference>
<dbReference type="Proteomes" id="UP000234474">
    <property type="component" value="Unassembled WGS sequence"/>
</dbReference>
<dbReference type="OMA" id="WSTCKVR"/>
<feature type="domain" description="FAD-binding PCMH-type" evidence="5">
    <location>
        <begin position="76"/>
        <end position="260"/>
    </location>
</feature>
<comment type="caution">
    <text evidence="6">The sequence shown here is derived from an EMBL/GenBank/DDBJ whole genome shotgun (WGS) entry which is preliminary data.</text>
</comment>